<feature type="transmembrane region" description="Helical" evidence="7">
    <location>
        <begin position="63"/>
        <end position="81"/>
    </location>
</feature>
<dbReference type="PANTHER" id="PTHR34582">
    <property type="entry name" value="UPF0702 TRANSMEMBRANE PROTEIN YCAP"/>
    <property type="match status" value="1"/>
</dbReference>
<evidence type="ECO:0000259" key="8">
    <source>
        <dbReference type="Pfam" id="PF04239"/>
    </source>
</evidence>
<accession>A0ABY4JLA2</accession>
<dbReference type="PANTHER" id="PTHR34582:SF7">
    <property type="entry name" value="UPF0702 TRANSMEMBRANE PROTEIN YDFS"/>
    <property type="match status" value="1"/>
</dbReference>
<feature type="transmembrane region" description="Helical" evidence="7">
    <location>
        <begin position="7"/>
        <end position="26"/>
    </location>
</feature>
<keyword evidence="5 7" id="KW-1133">Transmembrane helix</keyword>
<keyword evidence="6 7" id="KW-0472">Membrane</keyword>
<protein>
    <submittedName>
        <fullName evidence="10">DUF421 domain-containing protein</fullName>
    </submittedName>
</protein>
<evidence type="ECO:0000256" key="1">
    <source>
        <dbReference type="ARBA" id="ARBA00004651"/>
    </source>
</evidence>
<evidence type="ECO:0000256" key="4">
    <source>
        <dbReference type="ARBA" id="ARBA00022692"/>
    </source>
</evidence>
<dbReference type="Pfam" id="PF04239">
    <property type="entry name" value="DUF421"/>
    <property type="match status" value="1"/>
</dbReference>
<dbReference type="InterPro" id="IPR048454">
    <property type="entry name" value="YetF_N"/>
</dbReference>
<reference evidence="10 11" key="1">
    <citation type="submission" date="2022-04" db="EMBL/GenBank/DDBJ databases">
        <title>Mechanism of arsenic methylation and mitigation arsenic toxicity by Bacillus sp. LH14 from an Arsenic-Contaminated Paddy Soil.</title>
        <authorList>
            <person name="Wang D."/>
        </authorList>
    </citation>
    <scope>NUCLEOTIDE SEQUENCE [LARGE SCALE GENOMIC DNA]</scope>
    <source>
        <strain evidence="10 11">LH14</strain>
    </source>
</reference>
<dbReference type="InterPro" id="IPR007353">
    <property type="entry name" value="DUF421"/>
</dbReference>
<evidence type="ECO:0000256" key="7">
    <source>
        <dbReference type="SAM" id="Phobius"/>
    </source>
</evidence>
<keyword evidence="11" id="KW-1185">Reference proteome</keyword>
<evidence type="ECO:0000256" key="6">
    <source>
        <dbReference type="ARBA" id="ARBA00023136"/>
    </source>
</evidence>
<evidence type="ECO:0000313" key="11">
    <source>
        <dbReference type="Proteomes" id="UP000830639"/>
    </source>
</evidence>
<dbReference type="Pfam" id="PF20730">
    <property type="entry name" value="YetF_N"/>
    <property type="match status" value="1"/>
</dbReference>
<gene>
    <name evidence="10" type="ORF">MY490_19030</name>
</gene>
<keyword evidence="3" id="KW-1003">Cell membrane</keyword>
<evidence type="ECO:0000256" key="2">
    <source>
        <dbReference type="ARBA" id="ARBA00006448"/>
    </source>
</evidence>
<comment type="similarity">
    <text evidence="2">Belongs to the UPF0702 family.</text>
</comment>
<evidence type="ECO:0000259" key="9">
    <source>
        <dbReference type="Pfam" id="PF20730"/>
    </source>
</evidence>
<dbReference type="RefSeq" id="WP_248267082.1">
    <property type="nucleotide sequence ID" value="NZ_CP096034.1"/>
</dbReference>
<name>A0ABY4JLA2_9BACI</name>
<dbReference type="EMBL" id="CP096034">
    <property type="protein sequence ID" value="UPM53845.1"/>
    <property type="molecule type" value="Genomic_DNA"/>
</dbReference>
<sequence length="237" mass="26952">MIGTIDVIIRTLSAFILLICITHILGKQTISKMTYHDYITSITIGSIAGNLAFNTSIRFSNFITALIILCTFLFLATLVSLKNKKARAIFNGEPTVVIQDGKILEKNIEKLKVTMDSFNQALRRRDIFDIDEVEFAVFEPDGHLSILKKPLYRFVTREDLGISSRSKSDFPIEIIMDGQIIDKNITQNNLTKAWIFTEIEQRSLKLADVSYCVRGTNGQLYFDLYKDQINSPVDIEE</sequence>
<evidence type="ECO:0000256" key="5">
    <source>
        <dbReference type="ARBA" id="ARBA00022989"/>
    </source>
</evidence>
<comment type="subcellular location">
    <subcellularLocation>
        <location evidence="1">Cell membrane</location>
        <topology evidence="1">Multi-pass membrane protein</topology>
    </subcellularLocation>
</comment>
<feature type="domain" description="YetF C-terminal" evidence="8">
    <location>
        <begin position="82"/>
        <end position="212"/>
    </location>
</feature>
<dbReference type="Proteomes" id="UP000830639">
    <property type="component" value="Chromosome"/>
</dbReference>
<proteinExistence type="inferred from homology"/>
<feature type="domain" description="YetF-like N-terminal transmembrane" evidence="9">
    <location>
        <begin position="5"/>
        <end position="76"/>
    </location>
</feature>
<evidence type="ECO:0000313" key="10">
    <source>
        <dbReference type="EMBL" id="UPM53845.1"/>
    </source>
</evidence>
<organism evidence="10 11">
    <name type="scientific">Gottfriedia acidiceleris</name>
    <dbReference type="NCBI Taxonomy" id="371036"/>
    <lineage>
        <taxon>Bacteria</taxon>
        <taxon>Bacillati</taxon>
        <taxon>Bacillota</taxon>
        <taxon>Bacilli</taxon>
        <taxon>Bacillales</taxon>
        <taxon>Bacillaceae</taxon>
        <taxon>Gottfriedia</taxon>
    </lineage>
</organism>
<dbReference type="Gene3D" id="3.30.240.20">
    <property type="entry name" value="bsu07140 like domains"/>
    <property type="match status" value="2"/>
</dbReference>
<evidence type="ECO:0000256" key="3">
    <source>
        <dbReference type="ARBA" id="ARBA00022475"/>
    </source>
</evidence>
<keyword evidence="4 7" id="KW-0812">Transmembrane</keyword>
<dbReference type="InterPro" id="IPR023090">
    <property type="entry name" value="UPF0702_alpha/beta_dom_sf"/>
</dbReference>